<evidence type="ECO:0000256" key="8">
    <source>
        <dbReference type="ARBA" id="ARBA00023187"/>
    </source>
</evidence>
<name>A0A061QXF0_9CHLO</name>
<evidence type="ECO:0000259" key="17">
    <source>
        <dbReference type="PROSITE" id="PS51194"/>
    </source>
</evidence>
<accession>A0A061QXF0</accession>
<feature type="compositionally biased region" description="Basic and acidic residues" evidence="15">
    <location>
        <begin position="29"/>
        <end position="53"/>
    </location>
</feature>
<feature type="short sequence motif" description="Q motif" evidence="13">
    <location>
        <begin position="398"/>
        <end position="426"/>
    </location>
</feature>
<evidence type="ECO:0000256" key="2">
    <source>
        <dbReference type="ARBA" id="ARBA00012552"/>
    </source>
</evidence>
<dbReference type="PROSITE" id="PS51194">
    <property type="entry name" value="HELICASE_CTER"/>
    <property type="match status" value="1"/>
</dbReference>
<evidence type="ECO:0000256" key="12">
    <source>
        <dbReference type="ARBA" id="ARBA00068856"/>
    </source>
</evidence>
<dbReference type="GO" id="GO:0016787">
    <property type="term" value="F:hydrolase activity"/>
    <property type="evidence" value="ECO:0007669"/>
    <property type="project" value="UniProtKB-KW"/>
</dbReference>
<evidence type="ECO:0000256" key="11">
    <source>
        <dbReference type="ARBA" id="ARBA00047984"/>
    </source>
</evidence>
<dbReference type="AlphaFoldDB" id="A0A061QXF0"/>
<dbReference type="SMART" id="SM00490">
    <property type="entry name" value="HELICc"/>
    <property type="match status" value="1"/>
</dbReference>
<evidence type="ECO:0000259" key="16">
    <source>
        <dbReference type="PROSITE" id="PS51192"/>
    </source>
</evidence>
<keyword evidence="4" id="KW-0547">Nucleotide-binding</keyword>
<evidence type="ECO:0000256" key="3">
    <source>
        <dbReference type="ARBA" id="ARBA00022664"/>
    </source>
</evidence>
<feature type="compositionally biased region" description="Basic residues" evidence="15">
    <location>
        <begin position="54"/>
        <end position="74"/>
    </location>
</feature>
<keyword evidence="14" id="KW-0175">Coiled coil</keyword>
<evidence type="ECO:0000256" key="14">
    <source>
        <dbReference type="SAM" id="Coils"/>
    </source>
</evidence>
<dbReference type="EC" id="3.6.4.13" evidence="2"/>
<dbReference type="GO" id="GO:0005524">
    <property type="term" value="F:ATP binding"/>
    <property type="evidence" value="ECO:0007669"/>
    <property type="project" value="UniProtKB-KW"/>
</dbReference>
<feature type="region of interest" description="Disordered" evidence="15">
    <location>
        <begin position="183"/>
        <end position="240"/>
    </location>
</feature>
<evidence type="ECO:0000259" key="18">
    <source>
        <dbReference type="PROSITE" id="PS51195"/>
    </source>
</evidence>
<dbReference type="InterPro" id="IPR014001">
    <property type="entry name" value="Helicase_ATP-bd"/>
</dbReference>
<dbReference type="InterPro" id="IPR057479">
    <property type="entry name" value="PRP28/DDX23-like_helical"/>
</dbReference>
<evidence type="ECO:0000256" key="15">
    <source>
        <dbReference type="SAM" id="MobiDB-lite"/>
    </source>
</evidence>
<dbReference type="GO" id="GO:0008380">
    <property type="term" value="P:RNA splicing"/>
    <property type="evidence" value="ECO:0007669"/>
    <property type="project" value="UniProtKB-KW"/>
</dbReference>
<feature type="region of interest" description="Disordered" evidence="15">
    <location>
        <begin position="1"/>
        <end position="154"/>
    </location>
</feature>
<reference evidence="19" key="1">
    <citation type="submission" date="2014-05" db="EMBL/GenBank/DDBJ databases">
        <title>The transcriptome of the halophilic microalga Tetraselmis sp. GSL018 isolated from the Great Salt Lake, Utah.</title>
        <authorList>
            <person name="Jinkerson R.E."/>
            <person name="D'Adamo S."/>
            <person name="Posewitz M.C."/>
        </authorList>
    </citation>
    <scope>NUCLEOTIDE SEQUENCE</scope>
    <source>
        <strain evidence="19">GSL018</strain>
    </source>
</reference>
<keyword evidence="3" id="KW-0507">mRNA processing</keyword>
<dbReference type="GO" id="GO:0006397">
    <property type="term" value="P:mRNA processing"/>
    <property type="evidence" value="ECO:0007669"/>
    <property type="project" value="UniProtKB-KW"/>
</dbReference>
<proteinExistence type="inferred from homology"/>
<keyword evidence="6 19" id="KW-0347">Helicase</keyword>
<feature type="compositionally biased region" description="Basic and acidic residues" evidence="15">
    <location>
        <begin position="75"/>
        <end position="134"/>
    </location>
</feature>
<dbReference type="SUPFAM" id="SSF52540">
    <property type="entry name" value="P-loop containing nucleoside triphosphate hydrolases"/>
    <property type="match status" value="1"/>
</dbReference>
<dbReference type="GO" id="GO:0003676">
    <property type="term" value="F:nucleic acid binding"/>
    <property type="evidence" value="ECO:0007669"/>
    <property type="project" value="InterPro"/>
</dbReference>
<dbReference type="Gene3D" id="3.40.50.300">
    <property type="entry name" value="P-loop containing nucleotide triphosphate hydrolases"/>
    <property type="match status" value="2"/>
</dbReference>
<feature type="compositionally biased region" description="Basic and acidic residues" evidence="15">
    <location>
        <begin position="141"/>
        <end position="154"/>
    </location>
</feature>
<dbReference type="Pfam" id="PF00271">
    <property type="entry name" value="Helicase_C"/>
    <property type="match status" value="1"/>
</dbReference>
<dbReference type="PROSITE" id="PS51195">
    <property type="entry name" value="Q_MOTIF"/>
    <property type="match status" value="1"/>
</dbReference>
<dbReference type="FunFam" id="3.40.50.300:FF:000322">
    <property type="entry name" value="probable ATP-dependent RNA helicase DDX23"/>
    <property type="match status" value="1"/>
</dbReference>
<comment type="subcellular location">
    <subcellularLocation>
        <location evidence="1">Nucleus</location>
    </subcellularLocation>
</comment>
<evidence type="ECO:0000256" key="9">
    <source>
        <dbReference type="ARBA" id="ARBA00023242"/>
    </source>
</evidence>
<evidence type="ECO:0000256" key="10">
    <source>
        <dbReference type="ARBA" id="ARBA00037954"/>
    </source>
</evidence>
<dbReference type="SMART" id="SM00487">
    <property type="entry name" value="DEXDc"/>
    <property type="match status" value="1"/>
</dbReference>
<keyword evidence="7" id="KW-0067">ATP-binding</keyword>
<evidence type="ECO:0000313" key="19">
    <source>
        <dbReference type="EMBL" id="JAC64398.1"/>
    </source>
</evidence>
<keyword evidence="8" id="KW-0508">mRNA splicing</keyword>
<dbReference type="InterPro" id="IPR027417">
    <property type="entry name" value="P-loop_NTPase"/>
</dbReference>
<dbReference type="PROSITE" id="PS51192">
    <property type="entry name" value="HELICASE_ATP_BIND_1"/>
    <property type="match status" value="1"/>
</dbReference>
<evidence type="ECO:0000256" key="7">
    <source>
        <dbReference type="ARBA" id="ARBA00022840"/>
    </source>
</evidence>
<dbReference type="InterPro" id="IPR011545">
    <property type="entry name" value="DEAD/DEAH_box_helicase_dom"/>
</dbReference>
<feature type="compositionally biased region" description="Basic residues" evidence="15">
    <location>
        <begin position="17"/>
        <end position="28"/>
    </location>
</feature>
<dbReference type="EMBL" id="GBEZ01022443">
    <property type="protein sequence ID" value="JAC64398.1"/>
    <property type="molecule type" value="Transcribed_RNA"/>
</dbReference>
<dbReference type="GO" id="GO:0005634">
    <property type="term" value="C:nucleus"/>
    <property type="evidence" value="ECO:0007669"/>
    <property type="project" value="UniProtKB-SubCell"/>
</dbReference>
<dbReference type="GO" id="GO:0003724">
    <property type="term" value="F:RNA helicase activity"/>
    <property type="evidence" value="ECO:0007669"/>
    <property type="project" value="UniProtKB-EC"/>
</dbReference>
<dbReference type="CDD" id="cd18787">
    <property type="entry name" value="SF2_C_DEAD"/>
    <property type="match status" value="1"/>
</dbReference>
<evidence type="ECO:0000256" key="4">
    <source>
        <dbReference type="ARBA" id="ARBA00022741"/>
    </source>
</evidence>
<feature type="domain" description="Helicase C-terminal" evidence="17">
    <location>
        <begin position="657"/>
        <end position="801"/>
    </location>
</feature>
<dbReference type="PROSITE" id="PS00039">
    <property type="entry name" value="DEAD_ATP_HELICASE"/>
    <property type="match status" value="1"/>
</dbReference>
<feature type="compositionally biased region" description="Basic and acidic residues" evidence="15">
    <location>
        <begin position="1"/>
        <end position="16"/>
    </location>
</feature>
<dbReference type="PANTHER" id="PTHR47958">
    <property type="entry name" value="ATP-DEPENDENT RNA HELICASE DBP3"/>
    <property type="match status" value="1"/>
</dbReference>
<dbReference type="InterPro" id="IPR000629">
    <property type="entry name" value="RNA-helicase_DEAD-box_CS"/>
</dbReference>
<feature type="domain" description="Helicase ATP-binding" evidence="16">
    <location>
        <begin position="429"/>
        <end position="624"/>
    </location>
</feature>
<dbReference type="Pfam" id="PF00270">
    <property type="entry name" value="DEAD"/>
    <property type="match status" value="1"/>
</dbReference>
<dbReference type="Pfam" id="PF25430">
    <property type="entry name" value="DDX23"/>
    <property type="match status" value="1"/>
</dbReference>
<protein>
    <recommendedName>
        <fullName evidence="12">DEAD-box ATP-dependent RNA helicase 21</fullName>
        <ecNumber evidence="2">3.6.4.13</ecNumber>
    </recommendedName>
</protein>
<feature type="coiled-coil region" evidence="14">
    <location>
        <begin position="323"/>
        <end position="350"/>
    </location>
</feature>
<comment type="catalytic activity">
    <reaction evidence="11">
        <text>ATP + H2O = ADP + phosphate + H(+)</text>
        <dbReference type="Rhea" id="RHEA:13065"/>
        <dbReference type="ChEBI" id="CHEBI:15377"/>
        <dbReference type="ChEBI" id="CHEBI:15378"/>
        <dbReference type="ChEBI" id="CHEBI:30616"/>
        <dbReference type="ChEBI" id="CHEBI:43474"/>
        <dbReference type="ChEBI" id="CHEBI:456216"/>
        <dbReference type="EC" id="3.6.4.13"/>
    </reaction>
</comment>
<dbReference type="CDD" id="cd17945">
    <property type="entry name" value="DEADc_DDX23"/>
    <property type="match status" value="1"/>
</dbReference>
<gene>
    <name evidence="19" type="primary">PRP28</name>
    <name evidence="19" type="ORF">TSPGSL018_18391</name>
</gene>
<dbReference type="InterPro" id="IPR001650">
    <property type="entry name" value="Helicase_C-like"/>
</dbReference>
<evidence type="ECO:0000256" key="13">
    <source>
        <dbReference type="PROSITE-ProRule" id="PRU00552"/>
    </source>
</evidence>
<feature type="region of interest" description="Disordered" evidence="15">
    <location>
        <begin position="799"/>
        <end position="824"/>
    </location>
</feature>
<keyword evidence="9" id="KW-0539">Nucleus</keyword>
<evidence type="ECO:0000256" key="1">
    <source>
        <dbReference type="ARBA" id="ARBA00004123"/>
    </source>
</evidence>
<comment type="similarity">
    <text evidence="10">Belongs to the DEAD box helicase family. DDX23/PRP28 subfamily.</text>
</comment>
<dbReference type="InterPro" id="IPR014014">
    <property type="entry name" value="RNA_helicase_DEAD_Q_motif"/>
</dbReference>
<organism evidence="19">
    <name type="scientific">Tetraselmis sp. GSL018</name>
    <dbReference type="NCBI Taxonomy" id="582737"/>
    <lineage>
        <taxon>Eukaryota</taxon>
        <taxon>Viridiplantae</taxon>
        <taxon>Chlorophyta</taxon>
        <taxon>core chlorophytes</taxon>
        <taxon>Chlorodendrophyceae</taxon>
        <taxon>Chlorodendrales</taxon>
        <taxon>Chlorodendraceae</taxon>
        <taxon>Tetraselmis</taxon>
    </lineage>
</organism>
<keyword evidence="5" id="KW-0378">Hydrolase</keyword>
<sequence length="824" mass="95811">MAVSPDHRDRARDRRERTRSRSPSHRHRDREYARDRGRDDRREKERERREDLKRHRSRSRSPHDRSRRSRRERSRSRERERDRDRARDRDRERKGVRFSDDIHGRGDERDREDRGHSRGRSERKSKTPERREEKAEDEELKPETKKAEPLSLEDLLKKKKEEEAALAKPVFLTKKQREELALKKRQEEVANQRARIDAMRRVNEQTAQEMRRDKEDTGRPPRRHEEPRERERRKNMSQEEIDRLKELESIKKQYLGQEKVKKRVVKPSEKFKFNFDWENSEDTSKDLNPLYNNLHEAPLLFGRGMRAGADRREQKKQAALHEKELLSKMRNGKEMTKEELERERAAAERADKYDRNDMRVDTHWSTKKLADMTERDWRIFREDFNISYRGSNPPLPIRNWDECPLPKSLRKAIEKMGYKKPSPIQMAGIPVGLQQRDVIGLAETGSGKTAAFVLPMLVYIQKQPPMTEEIEAEGPYALVMAPTRELVMQIDEETRKLAEYTGFRVTHVVGGQSIEEQGFKLRRGCEIVVATPGRMLDCLERHYAVLNQCNYVVLDEADRMIDMGFEPQVLGVMDAMPSTNLKPESDDVRLEGDKVYRTTYMFSATMPPAVERIARKYLRRPVIVQIGSTGRATDNVTQHVKMLTGKGPSLDQQKLSLLEDALYEADERRAIVFVNTRAHCDTVTRTLEQAGYMCCVLHGGKAQDLREISLDGFKNGKYNVLVATDVAGRGIDVQDVAIVVNYDMPGTIEAYTHRIGRTGRAGKKGVAVSFLTGADTDLYFDLKNLLQASKQFVPHELAHHEAAKQDPKAIGGRKRDEKLFARTD</sequence>
<evidence type="ECO:0000256" key="6">
    <source>
        <dbReference type="ARBA" id="ARBA00022806"/>
    </source>
</evidence>
<evidence type="ECO:0000256" key="5">
    <source>
        <dbReference type="ARBA" id="ARBA00022801"/>
    </source>
</evidence>
<feature type="domain" description="DEAD-box RNA helicase Q" evidence="18">
    <location>
        <begin position="398"/>
        <end position="426"/>
    </location>
</feature>